<feature type="domain" description="Helix-turn-helix" evidence="1">
    <location>
        <begin position="20"/>
        <end position="62"/>
    </location>
</feature>
<organism evidence="2 3">
    <name type="scientific">Nocardia terpenica</name>
    <dbReference type="NCBI Taxonomy" id="455432"/>
    <lineage>
        <taxon>Bacteria</taxon>
        <taxon>Bacillati</taxon>
        <taxon>Actinomycetota</taxon>
        <taxon>Actinomycetes</taxon>
        <taxon>Mycobacteriales</taxon>
        <taxon>Nocardiaceae</taxon>
        <taxon>Nocardia</taxon>
    </lineage>
</organism>
<evidence type="ECO:0000259" key="1">
    <source>
        <dbReference type="Pfam" id="PF12728"/>
    </source>
</evidence>
<dbReference type="STRING" id="455432.AWN90_12665"/>
<gene>
    <name evidence="2" type="ORF">AWN90_12665</name>
</gene>
<evidence type="ECO:0000313" key="2">
    <source>
        <dbReference type="EMBL" id="KZM68674.1"/>
    </source>
</evidence>
<sequence>METNYMDVIRRLDAGEPTISIEDLGVVLGLSRSTAYNAAKDGDVPVIKVRGRYRIPSAWVRQLLRLQPPARPAEPYTQGSGVA</sequence>
<dbReference type="RefSeq" id="WP_067580496.1">
    <property type="nucleotide sequence ID" value="NZ_JABMCZ010000002.1"/>
</dbReference>
<comment type="caution">
    <text evidence="2">The sequence shown here is derived from an EMBL/GenBank/DDBJ whole genome shotgun (WGS) entry which is preliminary data.</text>
</comment>
<protein>
    <recommendedName>
        <fullName evidence="1">Helix-turn-helix domain-containing protein</fullName>
    </recommendedName>
</protein>
<dbReference type="EMBL" id="LWGR01000021">
    <property type="protein sequence ID" value="KZM68674.1"/>
    <property type="molecule type" value="Genomic_DNA"/>
</dbReference>
<keyword evidence="3" id="KW-1185">Reference proteome</keyword>
<name>A0A164HNZ9_9NOCA</name>
<reference evidence="2 3" key="1">
    <citation type="submission" date="2016-04" db="EMBL/GenBank/DDBJ databases">
        <authorList>
            <person name="Evans L.H."/>
            <person name="Alamgir A."/>
            <person name="Owens N."/>
            <person name="Weber N.D."/>
            <person name="Virtaneva K."/>
            <person name="Barbian K."/>
            <person name="Babar A."/>
            <person name="Rosenke K."/>
        </authorList>
    </citation>
    <scope>NUCLEOTIDE SEQUENCE [LARGE SCALE GENOMIC DNA]</scope>
    <source>
        <strain evidence="2 3">IFM 0406</strain>
    </source>
</reference>
<dbReference type="InterPro" id="IPR041657">
    <property type="entry name" value="HTH_17"/>
</dbReference>
<dbReference type="AlphaFoldDB" id="A0A164HNZ9"/>
<accession>A0A164HNZ9</accession>
<proteinExistence type="predicted"/>
<dbReference type="Proteomes" id="UP000076512">
    <property type="component" value="Unassembled WGS sequence"/>
</dbReference>
<dbReference type="Pfam" id="PF12728">
    <property type="entry name" value="HTH_17"/>
    <property type="match status" value="1"/>
</dbReference>
<evidence type="ECO:0000313" key="3">
    <source>
        <dbReference type="Proteomes" id="UP000076512"/>
    </source>
</evidence>